<evidence type="ECO:0000256" key="1">
    <source>
        <dbReference type="SAM" id="Phobius"/>
    </source>
</evidence>
<evidence type="ECO:0000313" key="3">
    <source>
        <dbReference type="Proteomes" id="UP000008561"/>
    </source>
</evidence>
<dbReference type="EMBL" id="CP000859">
    <property type="protein sequence ID" value="ABW67017.1"/>
    <property type="molecule type" value="Genomic_DNA"/>
</dbReference>
<keyword evidence="3" id="KW-1185">Reference proteome</keyword>
<keyword evidence="1" id="KW-0812">Transmembrane</keyword>
<dbReference type="Proteomes" id="UP000008561">
    <property type="component" value="Chromosome"/>
</dbReference>
<organism evidence="2 3">
    <name type="scientific">Desulfosudis oleivorans (strain DSM 6200 / JCM 39069 / Hxd3)</name>
    <name type="common">Desulfococcus oleovorans</name>
    <dbReference type="NCBI Taxonomy" id="96561"/>
    <lineage>
        <taxon>Bacteria</taxon>
        <taxon>Pseudomonadati</taxon>
        <taxon>Thermodesulfobacteriota</taxon>
        <taxon>Desulfobacteria</taxon>
        <taxon>Desulfobacterales</taxon>
        <taxon>Desulfosudaceae</taxon>
        <taxon>Desulfosudis</taxon>
    </lineage>
</organism>
<feature type="transmembrane region" description="Helical" evidence="1">
    <location>
        <begin position="156"/>
        <end position="176"/>
    </location>
</feature>
<name>A8ZXQ9_DESOH</name>
<dbReference type="STRING" id="96561.Dole_1211"/>
<gene>
    <name evidence="2" type="ordered locus">Dole_1211</name>
</gene>
<accession>A8ZXQ9</accession>
<proteinExistence type="predicted"/>
<keyword evidence="1" id="KW-1133">Transmembrane helix</keyword>
<reference evidence="2 3" key="1">
    <citation type="submission" date="2007-10" db="EMBL/GenBank/DDBJ databases">
        <title>Complete sequence of Desulfococcus oleovorans Hxd3.</title>
        <authorList>
            <consortium name="US DOE Joint Genome Institute"/>
            <person name="Copeland A."/>
            <person name="Lucas S."/>
            <person name="Lapidus A."/>
            <person name="Barry K."/>
            <person name="Glavina del Rio T."/>
            <person name="Dalin E."/>
            <person name="Tice H."/>
            <person name="Pitluck S."/>
            <person name="Kiss H."/>
            <person name="Brettin T."/>
            <person name="Bruce D."/>
            <person name="Detter J.C."/>
            <person name="Han C."/>
            <person name="Schmutz J."/>
            <person name="Larimer F."/>
            <person name="Land M."/>
            <person name="Hauser L."/>
            <person name="Kyrpides N."/>
            <person name="Kim E."/>
            <person name="Wawrik B."/>
            <person name="Richardson P."/>
        </authorList>
    </citation>
    <scope>NUCLEOTIDE SEQUENCE [LARGE SCALE GENOMIC DNA]</scope>
    <source>
        <strain evidence="3">DSM 6200 / JCM 39069 / Hxd3</strain>
    </source>
</reference>
<feature type="transmembrane region" description="Helical" evidence="1">
    <location>
        <begin position="129"/>
        <end position="150"/>
    </location>
</feature>
<protein>
    <submittedName>
        <fullName evidence="2">Uncharacterized protein</fullName>
    </submittedName>
</protein>
<feature type="transmembrane region" description="Helical" evidence="1">
    <location>
        <begin position="196"/>
        <end position="219"/>
    </location>
</feature>
<dbReference type="HOGENOM" id="CLU_1213230_0_0_7"/>
<dbReference type="KEGG" id="dol:Dole_1211"/>
<dbReference type="AlphaFoldDB" id="A8ZXQ9"/>
<evidence type="ECO:0000313" key="2">
    <source>
        <dbReference type="EMBL" id="ABW67017.1"/>
    </source>
</evidence>
<sequence length="228" mass="26658">MNIIMNPVEICQNCKQKFNSRTYKKTSLEDGSVVNLCANCGQKNLIIEKAKCDWPFFIEGPWDMGPTCNNSPNFVFPHKTLSGVKYRCLCRTHLLYVKHSIPMTAIISEETKKIIDQELLEGRPAYYSFVYAWMFFVAICGPLMLLYALLGYKFSFAKQTFFSFAWMSLGMSWLILIKTKIINTRLSFKTKKRILWIWIILLVIIRGLEFIYLKIYSFLATHSQNMYL</sequence>
<keyword evidence="1" id="KW-0472">Membrane</keyword>